<proteinExistence type="predicted"/>
<dbReference type="Proteomes" id="UP001497522">
    <property type="component" value="Chromosome 2"/>
</dbReference>
<dbReference type="InterPro" id="IPR040256">
    <property type="entry name" value="At4g02000-like"/>
</dbReference>
<evidence type="ECO:0000313" key="2">
    <source>
        <dbReference type="Proteomes" id="UP001497522"/>
    </source>
</evidence>
<accession>A0ABP1B7G1</accession>
<reference evidence="1 2" key="1">
    <citation type="submission" date="2024-03" db="EMBL/GenBank/DDBJ databases">
        <authorList>
            <consortium name="ELIXIR-Norway"/>
            <consortium name="Elixir Norway"/>
        </authorList>
    </citation>
    <scope>NUCLEOTIDE SEQUENCE [LARGE SCALE GENOMIC DNA]</scope>
</reference>
<dbReference type="PANTHER" id="PTHR31286:SF180">
    <property type="entry name" value="OS10G0362600 PROTEIN"/>
    <property type="match status" value="1"/>
</dbReference>
<name>A0ABP1B7G1_9BRYO</name>
<organism evidence="1 2">
    <name type="scientific">Sphagnum jensenii</name>
    <dbReference type="NCBI Taxonomy" id="128206"/>
    <lineage>
        <taxon>Eukaryota</taxon>
        <taxon>Viridiplantae</taxon>
        <taxon>Streptophyta</taxon>
        <taxon>Embryophyta</taxon>
        <taxon>Bryophyta</taxon>
        <taxon>Sphagnophytina</taxon>
        <taxon>Sphagnopsida</taxon>
        <taxon>Sphagnales</taxon>
        <taxon>Sphagnaceae</taxon>
        <taxon>Sphagnum</taxon>
    </lineage>
</organism>
<sequence>MQGNTAKKMRRTVIGRTLGGRATFKTLHECLKLHFPVSFISATLLTRGYFLILFKNEEGAIATRKLTSVEWSGLNLSFSKYTPSFDINAQGAEALLMHTIKVQFPDLHEQFKNVKALTIMATKLGEVLDIEAVDSYVKRPAGPMVTIEIKDITKLVGYIRIPSMAEGASTTDTIRQQILYSKLPNQCRKCHKFGHHARICTINKIKPQEGPTQRNFH</sequence>
<dbReference type="EMBL" id="OZ023703">
    <property type="protein sequence ID" value="CAK9871125.1"/>
    <property type="molecule type" value="Genomic_DNA"/>
</dbReference>
<evidence type="ECO:0008006" key="3">
    <source>
        <dbReference type="Google" id="ProtNLM"/>
    </source>
</evidence>
<dbReference type="PANTHER" id="PTHR31286">
    <property type="entry name" value="GLYCINE-RICH CELL WALL STRUCTURAL PROTEIN 1.8-LIKE"/>
    <property type="match status" value="1"/>
</dbReference>
<gene>
    <name evidence="1" type="ORF">CSSPJE1EN2_LOCUS13793</name>
</gene>
<keyword evidence="2" id="KW-1185">Reference proteome</keyword>
<protein>
    <recommendedName>
        <fullName evidence="3">DUF4283 domain-containing protein</fullName>
    </recommendedName>
</protein>
<evidence type="ECO:0000313" key="1">
    <source>
        <dbReference type="EMBL" id="CAK9871125.1"/>
    </source>
</evidence>